<feature type="compositionally biased region" description="Pro residues" evidence="2">
    <location>
        <begin position="459"/>
        <end position="471"/>
    </location>
</feature>
<evidence type="ECO:0000313" key="5">
    <source>
        <dbReference type="Proteomes" id="UP001456524"/>
    </source>
</evidence>
<protein>
    <submittedName>
        <fullName evidence="4">Uncharacterized protein</fullName>
    </submittedName>
</protein>
<evidence type="ECO:0000313" key="4">
    <source>
        <dbReference type="EMBL" id="KAK8159704.1"/>
    </source>
</evidence>
<gene>
    <name evidence="4" type="ORF">IWX90DRAFT_508407</name>
</gene>
<organism evidence="4 5">
    <name type="scientific">Phyllosticta citrichinensis</name>
    <dbReference type="NCBI Taxonomy" id="1130410"/>
    <lineage>
        <taxon>Eukaryota</taxon>
        <taxon>Fungi</taxon>
        <taxon>Dikarya</taxon>
        <taxon>Ascomycota</taxon>
        <taxon>Pezizomycotina</taxon>
        <taxon>Dothideomycetes</taxon>
        <taxon>Dothideomycetes incertae sedis</taxon>
        <taxon>Botryosphaeriales</taxon>
        <taxon>Phyllostictaceae</taxon>
        <taxon>Phyllosticta</taxon>
    </lineage>
</organism>
<dbReference type="PANTHER" id="PTHR32114:SF2">
    <property type="entry name" value="ABC TRANSPORTER ABCH.3"/>
    <property type="match status" value="1"/>
</dbReference>
<comment type="caution">
    <text evidence="4">The sequence shown here is derived from an EMBL/GenBank/DDBJ whole genome shotgun (WGS) entry which is preliminary data.</text>
</comment>
<proteinExistence type="predicted"/>
<name>A0ABR1XLK3_9PEZI</name>
<feature type="coiled-coil region" evidence="1">
    <location>
        <begin position="274"/>
        <end position="308"/>
    </location>
</feature>
<evidence type="ECO:0000256" key="1">
    <source>
        <dbReference type="SAM" id="Coils"/>
    </source>
</evidence>
<sequence>MFIENAPPTTMLHSILSLLLVALISSGCGWVVLSTTLGLIRDPTKPVSFVTILGFLLSLVFLLSHVLDTALALSLLPLVLALFVARGFCVAFWHDCRFPFLPTFDDSAATQIKDLRNETSTLRKYFNEYIAILANKVCAMGLELHVQEVAFDRFRRASTKTVAALKKELSDARKLAKAEKHRIIESRKRYADWKEMELSGLEDELDKYKRSLEALLEGRPMDEEILGRIGDKFLFGDRLRLMDLTDRQKKDIGALRTQIDGLQRQLADAAVTEKVVALERSRQLEGKITDLQQEIRQLEHAKDVSAAEISFLSRQVAAQGTLSDQSAFNWELQFAAVDHQRKLAESNSRDLDVKLQSLRRETEKAAESQKEELSRAQEKANRYSQAVDRAVADRDEAKQLFKSADQERRAAVARADTLQSQVNSLTEELKNLRAGCCLCICPCCPGGCSAHRSGAVSPSPVPVPVRSPSPSPELASLRQELDRLRSENETLRQPVRSPSPSLSPELASLRQELDRLRSENETLRQPAPSSSPSPELAPLHQELTRLRGENQELSHVHGENLSLRQQIAALSQENTTARGLMGQAEGQWASLQDTTRRLESELATSREQLGAARRLESELAASREEATAARQEASSAAARADFLAEQLRRQVARPAASPVAAPAAPLAAPPTDQMLLAQQQVDQLTRRAEQAEQKLQETLDKLDAANSTLETYRNTPGALSFEERNTWAMERGQLGLLLAGHDSEVASLKRQLRDLALQLQDNEAELEEAEDNMAKLKKSHEAEISNQEDIIQGFQERLDELGSIDDEIEQLREENDELKEELKECYETLGFQ</sequence>
<keyword evidence="1" id="KW-0175">Coiled coil</keyword>
<feature type="coiled-coil region" evidence="1">
    <location>
        <begin position="674"/>
        <end position="828"/>
    </location>
</feature>
<feature type="transmembrane region" description="Helical" evidence="3">
    <location>
        <begin position="12"/>
        <end position="40"/>
    </location>
</feature>
<reference evidence="4 5" key="1">
    <citation type="journal article" date="2022" name="G3 (Bethesda)">
        <title>Enemy or ally: a genomic approach to elucidate the lifestyle of Phyllosticta citrichinaensis.</title>
        <authorList>
            <person name="Buijs V.A."/>
            <person name="Groenewald J.Z."/>
            <person name="Haridas S."/>
            <person name="LaButti K.M."/>
            <person name="Lipzen A."/>
            <person name="Martin F.M."/>
            <person name="Barry K."/>
            <person name="Grigoriev I.V."/>
            <person name="Crous P.W."/>
            <person name="Seidl M.F."/>
        </authorList>
    </citation>
    <scope>NUCLEOTIDE SEQUENCE [LARGE SCALE GENOMIC DNA]</scope>
    <source>
        <strain evidence="4 5">CBS 129764</strain>
    </source>
</reference>
<keyword evidence="3" id="KW-0472">Membrane</keyword>
<keyword evidence="3" id="KW-1133">Transmembrane helix</keyword>
<feature type="region of interest" description="Disordered" evidence="2">
    <location>
        <begin position="452"/>
        <end position="476"/>
    </location>
</feature>
<feature type="coiled-coil region" evidence="1">
    <location>
        <begin position="162"/>
        <end position="218"/>
    </location>
</feature>
<feature type="coiled-coil region" evidence="1">
    <location>
        <begin position="341"/>
        <end position="435"/>
    </location>
</feature>
<dbReference type="EMBL" id="JBBWUH010000008">
    <property type="protein sequence ID" value="KAK8159704.1"/>
    <property type="molecule type" value="Genomic_DNA"/>
</dbReference>
<evidence type="ECO:0000256" key="3">
    <source>
        <dbReference type="SAM" id="Phobius"/>
    </source>
</evidence>
<accession>A0ABR1XLK3</accession>
<dbReference type="Gene3D" id="1.10.287.1490">
    <property type="match status" value="1"/>
</dbReference>
<dbReference type="Proteomes" id="UP001456524">
    <property type="component" value="Unassembled WGS sequence"/>
</dbReference>
<keyword evidence="3" id="KW-0812">Transmembrane</keyword>
<dbReference type="PANTHER" id="PTHR32114">
    <property type="entry name" value="ABC TRANSPORTER ABCH.3"/>
    <property type="match status" value="1"/>
</dbReference>
<keyword evidence="5" id="KW-1185">Reference proteome</keyword>
<evidence type="ECO:0000256" key="2">
    <source>
        <dbReference type="SAM" id="MobiDB-lite"/>
    </source>
</evidence>
<feature type="transmembrane region" description="Helical" evidence="3">
    <location>
        <begin position="46"/>
        <end position="63"/>
    </location>
</feature>
<feature type="transmembrane region" description="Helical" evidence="3">
    <location>
        <begin position="70"/>
        <end position="93"/>
    </location>
</feature>